<dbReference type="PANTHER" id="PTHR11319:SF35">
    <property type="entry name" value="OUTER MEMBRANE PROTEIN PMPC-RELATED"/>
    <property type="match status" value="1"/>
</dbReference>
<keyword evidence="1" id="KW-1133">Transmembrane helix</keyword>
<keyword evidence="1" id="KW-0812">Transmembrane</keyword>
<keyword evidence="1" id="KW-0472">Membrane</keyword>
<proteinExistence type="predicted"/>
<feature type="transmembrane region" description="Helical" evidence="1">
    <location>
        <begin position="277"/>
        <end position="297"/>
    </location>
</feature>
<dbReference type="EMBL" id="KZ996851">
    <property type="protein sequence ID" value="RKO88233.1"/>
    <property type="molecule type" value="Genomic_DNA"/>
</dbReference>
<dbReference type="OrthoDB" id="2100834at2759"/>
<sequence>MSGGDWVTITGLGFLDLAFDCQFGERLSPETIIVNASMIQCITPSFVPGPTNLTLLYQNRQAAANTLVFDYLPECPQDSYPGGPNVTACLPCPDGAVCEGGIARPYSKPGYARSVTSNTTFLPCFQYDACPGGPAEECAVGYMGPRCSECVPGLFPYGSSCEDCSSGALLGIPYLLMTGGLLGGSAFLLYDVEGAVSVFLGCWRIYRLGVPYKVAKAKGVNTWMSAVLNVLLAVHIPLASQFVYYFECVSDIDRTYMAKQPGIECYGAEWDSEEWKALLGAIVYGAGIPVMALVVAAKHRKDLSTVKARERYGSLFWIYRERCFWFECYYTTLNMGLLLLPSKKYIQTFESSI</sequence>
<dbReference type="CDD" id="cd00102">
    <property type="entry name" value="IPT"/>
    <property type="match status" value="1"/>
</dbReference>
<dbReference type="InterPro" id="IPR014756">
    <property type="entry name" value="Ig_E-set"/>
</dbReference>
<dbReference type="InterPro" id="IPR013783">
    <property type="entry name" value="Ig-like_fold"/>
</dbReference>
<feature type="domain" description="IPT/TIG" evidence="2">
    <location>
        <begin position="2"/>
        <end position="71"/>
    </location>
</feature>
<evidence type="ECO:0000259" key="2">
    <source>
        <dbReference type="Pfam" id="PF01833"/>
    </source>
</evidence>
<dbReference type="Gene3D" id="2.60.40.10">
    <property type="entry name" value="Immunoglobulins"/>
    <property type="match status" value="1"/>
</dbReference>
<feature type="transmembrane region" description="Helical" evidence="1">
    <location>
        <begin position="187"/>
        <end position="206"/>
    </location>
</feature>
<dbReference type="SUPFAM" id="SSF81296">
    <property type="entry name" value="E set domains"/>
    <property type="match status" value="1"/>
</dbReference>
<dbReference type="Proteomes" id="UP000269721">
    <property type="component" value="Unassembled WGS sequence"/>
</dbReference>
<dbReference type="Pfam" id="PF01833">
    <property type="entry name" value="TIG"/>
    <property type="match status" value="1"/>
</dbReference>
<evidence type="ECO:0000313" key="4">
    <source>
        <dbReference type="Proteomes" id="UP000269721"/>
    </source>
</evidence>
<dbReference type="InterPro" id="IPR002909">
    <property type="entry name" value="IPT_dom"/>
</dbReference>
<evidence type="ECO:0000313" key="3">
    <source>
        <dbReference type="EMBL" id="RKO88233.1"/>
    </source>
</evidence>
<name>A0A4P9W9S2_9FUNG</name>
<organism evidence="3 4">
    <name type="scientific">Blyttiomyces helicus</name>
    <dbReference type="NCBI Taxonomy" id="388810"/>
    <lineage>
        <taxon>Eukaryota</taxon>
        <taxon>Fungi</taxon>
        <taxon>Fungi incertae sedis</taxon>
        <taxon>Chytridiomycota</taxon>
        <taxon>Chytridiomycota incertae sedis</taxon>
        <taxon>Chytridiomycetes</taxon>
        <taxon>Chytridiomycetes incertae sedis</taxon>
        <taxon>Blyttiomyces</taxon>
    </lineage>
</organism>
<keyword evidence="4" id="KW-1185">Reference proteome</keyword>
<protein>
    <recommendedName>
        <fullName evidence="2">IPT/TIG domain-containing protein</fullName>
    </recommendedName>
</protein>
<feature type="transmembrane region" description="Helical" evidence="1">
    <location>
        <begin position="226"/>
        <end position="246"/>
    </location>
</feature>
<gene>
    <name evidence="3" type="ORF">BDK51DRAFT_39287</name>
</gene>
<dbReference type="PANTHER" id="PTHR11319">
    <property type="entry name" value="G PROTEIN-COUPLED RECEPTOR-RELATED"/>
    <property type="match status" value="1"/>
</dbReference>
<accession>A0A4P9W9S2</accession>
<evidence type="ECO:0000256" key="1">
    <source>
        <dbReference type="SAM" id="Phobius"/>
    </source>
</evidence>
<dbReference type="AlphaFoldDB" id="A0A4P9W9S2"/>
<reference evidence="4" key="1">
    <citation type="journal article" date="2018" name="Nat. Microbiol.">
        <title>Leveraging single-cell genomics to expand the fungal tree of life.</title>
        <authorList>
            <person name="Ahrendt S.R."/>
            <person name="Quandt C.A."/>
            <person name="Ciobanu D."/>
            <person name="Clum A."/>
            <person name="Salamov A."/>
            <person name="Andreopoulos B."/>
            <person name="Cheng J.F."/>
            <person name="Woyke T."/>
            <person name="Pelin A."/>
            <person name="Henrissat B."/>
            <person name="Reynolds N.K."/>
            <person name="Benny G.L."/>
            <person name="Smith M.E."/>
            <person name="James T.Y."/>
            <person name="Grigoriev I.V."/>
        </authorList>
    </citation>
    <scope>NUCLEOTIDE SEQUENCE [LARGE SCALE GENOMIC DNA]</scope>
</reference>